<dbReference type="Gene3D" id="2.160.20.10">
    <property type="entry name" value="Single-stranded right-handed beta-helix, Pectin lyase-like"/>
    <property type="match status" value="1"/>
</dbReference>
<dbReference type="Pfam" id="PF05048">
    <property type="entry name" value="NosD"/>
    <property type="match status" value="1"/>
</dbReference>
<dbReference type="InterPro" id="IPR012334">
    <property type="entry name" value="Pectin_lyas_fold"/>
</dbReference>
<dbReference type="SMART" id="SM00722">
    <property type="entry name" value="CASH"/>
    <property type="match status" value="2"/>
</dbReference>
<feature type="domain" description="Carbohydrate-binding/sugar hydrolysis" evidence="1">
    <location>
        <begin position="198"/>
        <end position="359"/>
    </location>
</feature>
<reference evidence="2" key="1">
    <citation type="submission" date="2018-06" db="EMBL/GenBank/DDBJ databases">
        <authorList>
            <person name="Zhirakovskaya E."/>
        </authorList>
    </citation>
    <scope>NUCLEOTIDE SEQUENCE</scope>
</reference>
<feature type="domain" description="Carbohydrate-binding/sugar hydrolysis" evidence="1">
    <location>
        <begin position="44"/>
        <end position="192"/>
    </location>
</feature>
<gene>
    <name evidence="2" type="ORF">MNBD_GAMMA01-1522</name>
</gene>
<dbReference type="InterPro" id="IPR006633">
    <property type="entry name" value="Carb-bd_sugar_hydrolysis-dom"/>
</dbReference>
<dbReference type="InterPro" id="IPR007742">
    <property type="entry name" value="NosD_dom"/>
</dbReference>
<dbReference type="SMART" id="SM00710">
    <property type="entry name" value="PbH1"/>
    <property type="match status" value="10"/>
</dbReference>
<dbReference type="NCBIfam" id="TIGR03804">
    <property type="entry name" value="para_beta_helix"/>
    <property type="match status" value="2"/>
</dbReference>
<dbReference type="EMBL" id="UOEW01000302">
    <property type="protein sequence ID" value="VAW41359.1"/>
    <property type="molecule type" value="Genomic_DNA"/>
</dbReference>
<dbReference type="InterPro" id="IPR026464">
    <property type="entry name" value="NosD_copper_fam"/>
</dbReference>
<evidence type="ECO:0000259" key="1">
    <source>
        <dbReference type="SMART" id="SM00722"/>
    </source>
</evidence>
<dbReference type="SUPFAM" id="SSF51126">
    <property type="entry name" value="Pectin lyase-like"/>
    <property type="match status" value="1"/>
</dbReference>
<dbReference type="NCBIfam" id="TIGR04247">
    <property type="entry name" value="NosD_copper_fam"/>
    <property type="match status" value="1"/>
</dbReference>
<dbReference type="InterPro" id="IPR022441">
    <property type="entry name" value="Para_beta_helix_rpt-2"/>
</dbReference>
<evidence type="ECO:0000313" key="2">
    <source>
        <dbReference type="EMBL" id="VAW41359.1"/>
    </source>
</evidence>
<organism evidence="2">
    <name type="scientific">hydrothermal vent metagenome</name>
    <dbReference type="NCBI Taxonomy" id="652676"/>
    <lineage>
        <taxon>unclassified sequences</taxon>
        <taxon>metagenomes</taxon>
        <taxon>ecological metagenomes</taxon>
    </lineage>
</organism>
<protein>
    <submittedName>
        <fullName evidence="2">Nitrous oxide reductase maturation protein NosD</fullName>
    </submittedName>
</protein>
<name>A0A3B0VWU3_9ZZZZ</name>
<dbReference type="InterPro" id="IPR006626">
    <property type="entry name" value="PbH1"/>
</dbReference>
<proteinExistence type="predicted"/>
<dbReference type="AlphaFoldDB" id="A0A3B0VWU3"/>
<dbReference type="InterPro" id="IPR011050">
    <property type="entry name" value="Pectin_lyase_fold/virulence"/>
</dbReference>
<accession>A0A3B0VWU3</accession>
<sequence>MKYKMKYKIVLLLITSLLILPNSAIAAQIHVNTTDNLQQILDQSNDGDTIVLADGTYYGNLVINQQITLTGSHKAKIIGDKTGSSIKIMADNVIIENISIAGSGLDLSEQNSGVFVNQNTKNVTIRDNHLENNLIGVYLWGSINTLVVSNRIIGQKFHRVNERGNGIQLWNSPGSVVTRNYISYGRDGIFTTTSRDNEFSHNYFDNLRYSIHYMYTKNSTVSHNYSKQNKIGYALMFSDGLTVKNNVSINDSERGIFSNFMNDSLLSDNTVIGASKKCLMLYNANYNTITNNHFEQCNIGVHYTAGSQNNSFSGNSFINNHKQVKYVGSKLIEWSKDGKGNFWSDHVAFDLNTDGIADAVYRPNSITDQILWSNSNTKALLNSPAIQILKWSQSYFPALLPGGAKDSFPLLTPVRKINYHNLFSKQAEQI</sequence>